<evidence type="ECO:0000256" key="6">
    <source>
        <dbReference type="ARBA" id="ARBA00009541"/>
    </source>
</evidence>
<evidence type="ECO:0000313" key="13">
    <source>
        <dbReference type="Proteomes" id="UP001349994"/>
    </source>
</evidence>
<dbReference type="NCBIfam" id="TIGR01163">
    <property type="entry name" value="rpe"/>
    <property type="match status" value="1"/>
</dbReference>
<dbReference type="SUPFAM" id="SSF51366">
    <property type="entry name" value="Ribulose-phoshate binding barrel"/>
    <property type="match status" value="1"/>
</dbReference>
<organism evidence="12 13">
    <name type="scientific">Adlercreutzia wanghongyangiae</name>
    <dbReference type="NCBI Taxonomy" id="3111451"/>
    <lineage>
        <taxon>Bacteria</taxon>
        <taxon>Bacillati</taxon>
        <taxon>Actinomycetota</taxon>
        <taxon>Coriobacteriia</taxon>
        <taxon>Eggerthellales</taxon>
        <taxon>Eggerthellaceae</taxon>
        <taxon>Adlercreutzia</taxon>
    </lineage>
</organism>
<comment type="caution">
    <text evidence="12">The sequence shown here is derived from an EMBL/GenBank/DDBJ whole genome shotgun (WGS) entry which is preliminary data.</text>
</comment>
<dbReference type="PANTHER" id="PTHR11749">
    <property type="entry name" value="RIBULOSE-5-PHOSPHATE-3-EPIMERASE"/>
    <property type="match status" value="1"/>
</dbReference>
<gene>
    <name evidence="10 12" type="primary">rpe</name>
    <name evidence="12" type="ORF">VIN30_03650</name>
</gene>
<dbReference type="PROSITE" id="PS01085">
    <property type="entry name" value="RIBUL_P_3_EPIMER_1"/>
    <property type="match status" value="1"/>
</dbReference>
<dbReference type="RefSeq" id="WP_338209361.1">
    <property type="nucleotide sequence ID" value="NZ_JAYMFF010000005.1"/>
</dbReference>
<feature type="binding site" evidence="10">
    <location>
        <begin position="180"/>
        <end position="182"/>
    </location>
    <ligand>
        <name>substrate</name>
    </ligand>
</feature>
<comment type="cofactor">
    <cofactor evidence="2">
        <name>Mn(2+)</name>
        <dbReference type="ChEBI" id="CHEBI:29035"/>
    </cofactor>
</comment>
<evidence type="ECO:0000256" key="7">
    <source>
        <dbReference type="ARBA" id="ARBA00013188"/>
    </source>
</evidence>
<comment type="function">
    <text evidence="10">Catalyzes the reversible epimerization of D-ribulose 5-phosphate to D-xylulose 5-phosphate.</text>
</comment>
<comment type="cofactor">
    <cofactor evidence="10">
        <name>a divalent metal cation</name>
        <dbReference type="ChEBI" id="CHEBI:60240"/>
    </cofactor>
    <text evidence="10">Binds 1 divalent metal cation per subunit.</text>
</comment>
<feature type="active site" description="Proton donor" evidence="10">
    <location>
        <position position="180"/>
    </location>
</feature>
<feature type="binding site" evidence="10">
    <location>
        <position position="180"/>
    </location>
    <ligand>
        <name>a divalent metal cation</name>
        <dbReference type="ChEBI" id="CHEBI:60240"/>
    </ligand>
</feature>
<keyword evidence="13" id="KW-1185">Reference proteome</keyword>
<evidence type="ECO:0000256" key="8">
    <source>
        <dbReference type="ARBA" id="ARBA00022723"/>
    </source>
</evidence>
<reference evidence="12 13" key="1">
    <citation type="submission" date="2024-01" db="EMBL/GenBank/DDBJ databases">
        <title>novel species in genus Adlercreutzia.</title>
        <authorList>
            <person name="Liu X."/>
        </authorList>
    </citation>
    <scope>NUCLEOTIDE SEQUENCE [LARGE SCALE GENOMIC DNA]</scope>
    <source>
        <strain evidence="12 13">R7</strain>
    </source>
</reference>
<protein>
    <recommendedName>
        <fullName evidence="7 10">Ribulose-phosphate 3-epimerase</fullName>
        <ecNumber evidence="7 10">5.1.3.1</ecNumber>
    </recommendedName>
</protein>
<evidence type="ECO:0000256" key="5">
    <source>
        <dbReference type="ARBA" id="ARBA00001954"/>
    </source>
</evidence>
<feature type="binding site" evidence="10">
    <location>
        <position position="35"/>
    </location>
    <ligand>
        <name>a divalent metal cation</name>
        <dbReference type="ChEBI" id="CHEBI:60240"/>
    </ligand>
</feature>
<feature type="active site" description="Proton acceptor" evidence="10">
    <location>
        <position position="37"/>
    </location>
</feature>
<comment type="cofactor">
    <cofactor evidence="5">
        <name>Fe(2+)</name>
        <dbReference type="ChEBI" id="CHEBI:29033"/>
    </cofactor>
</comment>
<keyword evidence="8 10" id="KW-0479">Metal-binding</keyword>
<dbReference type="Pfam" id="PF00834">
    <property type="entry name" value="Ribul_P_3_epim"/>
    <property type="match status" value="1"/>
</dbReference>
<feature type="binding site" evidence="10">
    <location>
        <position position="10"/>
    </location>
    <ligand>
        <name>substrate</name>
    </ligand>
</feature>
<dbReference type="Proteomes" id="UP001349994">
    <property type="component" value="Unassembled WGS sequence"/>
</dbReference>
<evidence type="ECO:0000256" key="1">
    <source>
        <dbReference type="ARBA" id="ARBA00001782"/>
    </source>
</evidence>
<comment type="cofactor">
    <cofactor evidence="4">
        <name>Zn(2+)</name>
        <dbReference type="ChEBI" id="CHEBI:29105"/>
    </cofactor>
</comment>
<dbReference type="EMBL" id="JAYMFF010000005">
    <property type="protein sequence ID" value="MEC4175539.1"/>
    <property type="molecule type" value="Genomic_DNA"/>
</dbReference>
<evidence type="ECO:0000256" key="2">
    <source>
        <dbReference type="ARBA" id="ARBA00001936"/>
    </source>
</evidence>
<comment type="pathway">
    <text evidence="10">Carbohydrate degradation.</text>
</comment>
<evidence type="ECO:0000256" key="3">
    <source>
        <dbReference type="ARBA" id="ARBA00001941"/>
    </source>
</evidence>
<comment type="caution">
    <text evidence="10">Lacks conserved residue(s) required for the propagation of feature annotation.</text>
</comment>
<feature type="binding site" evidence="10">
    <location>
        <position position="68"/>
    </location>
    <ligand>
        <name>substrate</name>
    </ligand>
</feature>
<accession>A0ABU6IGI2</accession>
<dbReference type="EC" id="5.1.3.1" evidence="7 10"/>
<dbReference type="GO" id="GO:0004750">
    <property type="term" value="F:D-ribulose-phosphate 3-epimerase activity"/>
    <property type="evidence" value="ECO:0007669"/>
    <property type="project" value="UniProtKB-EC"/>
</dbReference>
<dbReference type="HAMAP" id="MF_02227">
    <property type="entry name" value="RPE"/>
    <property type="match status" value="1"/>
</dbReference>
<name>A0ABU6IGI2_9ACTN</name>
<keyword evidence="10 11" id="KW-0119">Carbohydrate metabolism</keyword>
<feature type="binding site" evidence="10">
    <location>
        <position position="68"/>
    </location>
    <ligand>
        <name>a divalent metal cation</name>
        <dbReference type="ChEBI" id="CHEBI:60240"/>
    </ligand>
</feature>
<dbReference type="CDD" id="cd00429">
    <property type="entry name" value="RPE"/>
    <property type="match status" value="1"/>
</dbReference>
<dbReference type="Gene3D" id="3.20.20.70">
    <property type="entry name" value="Aldolase class I"/>
    <property type="match status" value="1"/>
</dbReference>
<evidence type="ECO:0000256" key="9">
    <source>
        <dbReference type="ARBA" id="ARBA00023235"/>
    </source>
</evidence>
<proteinExistence type="inferred from homology"/>
<evidence type="ECO:0000256" key="10">
    <source>
        <dbReference type="HAMAP-Rule" id="MF_02227"/>
    </source>
</evidence>
<sequence length="232" mass="23661">MYQPVKIAPSILSADFMRLAADIAVIEEGGANFVHIDVMDGHFVPNLTMGVPLLKQLAPATDLVCDVHLMIDNPLVQIPWFIDAGADLVNVHVEALADGELQRAVAMVHEAGCLAAAALKPKTPVAALAPVIADLDMALVMSVEPGFSGQSYIVGTEARVAEAAAMARAAGNEAMLIQVDGGIGPATAPLVAAAGADVLVCGNAVFKAEDPAAAIAEVRAAADKARLAALAA</sequence>
<keyword evidence="9 10" id="KW-0413">Isomerase</keyword>
<dbReference type="InterPro" id="IPR026019">
    <property type="entry name" value="Ribul_P_3_epim"/>
</dbReference>
<dbReference type="NCBIfam" id="NF004076">
    <property type="entry name" value="PRK05581.1-4"/>
    <property type="match status" value="1"/>
</dbReference>
<comment type="catalytic activity">
    <reaction evidence="1 10 11">
        <text>D-ribulose 5-phosphate = D-xylulose 5-phosphate</text>
        <dbReference type="Rhea" id="RHEA:13677"/>
        <dbReference type="ChEBI" id="CHEBI:57737"/>
        <dbReference type="ChEBI" id="CHEBI:58121"/>
        <dbReference type="EC" id="5.1.3.1"/>
    </reaction>
</comment>
<evidence type="ECO:0000256" key="11">
    <source>
        <dbReference type="PIRNR" id="PIRNR001461"/>
    </source>
</evidence>
<evidence type="ECO:0000256" key="4">
    <source>
        <dbReference type="ARBA" id="ARBA00001947"/>
    </source>
</evidence>
<evidence type="ECO:0000313" key="12">
    <source>
        <dbReference type="EMBL" id="MEC4175539.1"/>
    </source>
</evidence>
<dbReference type="PIRSF" id="PIRSF001461">
    <property type="entry name" value="RPE"/>
    <property type="match status" value="1"/>
</dbReference>
<comment type="similarity">
    <text evidence="6 10 11">Belongs to the ribulose-phosphate 3-epimerase family.</text>
</comment>
<comment type="cofactor">
    <cofactor evidence="3">
        <name>Co(2+)</name>
        <dbReference type="ChEBI" id="CHEBI:48828"/>
    </cofactor>
</comment>
<dbReference type="InterPro" id="IPR000056">
    <property type="entry name" value="Ribul_P_3_epim-like"/>
</dbReference>
<feature type="binding site" evidence="10">
    <location>
        <position position="37"/>
    </location>
    <ligand>
        <name>a divalent metal cation</name>
        <dbReference type="ChEBI" id="CHEBI:60240"/>
    </ligand>
</feature>
<feature type="binding site" evidence="10">
    <location>
        <begin position="146"/>
        <end position="149"/>
    </location>
    <ligand>
        <name>substrate</name>
    </ligand>
</feature>
<dbReference type="InterPro" id="IPR013785">
    <property type="entry name" value="Aldolase_TIM"/>
</dbReference>
<dbReference type="InterPro" id="IPR011060">
    <property type="entry name" value="RibuloseP-bd_barrel"/>
</dbReference>